<keyword evidence="5" id="KW-0472">Membrane</keyword>
<dbReference type="InterPro" id="IPR049625">
    <property type="entry name" value="Glyco_transf_61_cat"/>
</dbReference>
<feature type="transmembrane region" description="Helical" evidence="5">
    <location>
        <begin position="853"/>
        <end position="876"/>
    </location>
</feature>
<dbReference type="SMART" id="SM01411">
    <property type="entry name" value="Ephrin_rec_like"/>
    <property type="match status" value="2"/>
</dbReference>
<dbReference type="Pfam" id="PF04577">
    <property type="entry name" value="Glyco_transf_61"/>
    <property type="match status" value="1"/>
</dbReference>
<evidence type="ECO:0000313" key="8">
    <source>
        <dbReference type="Proteomes" id="UP000075714"/>
    </source>
</evidence>
<sequence length="908" mass="97356">MTTSSQYVASIKDASVAGSEGDVWDSEGRLYRANTWVKHPVSKLEAWRKEAEAHGVKRFKRLATTIHRVSFMYYHFMTETMARIAKFAPLLKEDPELKLLTYGGSFERAWIQMLGINEQQLVTFDPLFAHHAEELLITNPVEIARTPREDLEAVIQQLGVPAPLPASQRTDVVYVSRRLASDRKQTNEEELLQALEAEAEAAGLRLVVHDGRPDLTAQDTIDMFRRAKVVMGPNGAGLAHMLFAAPGTPLVELMFINNTGMDLWHLTAALKQPYYMVPLPRSYWLDPGSDVPIEQAVATLRLALADVDKAEPTCPPGSAPGPSGACQSCPPGTFSTGYDSKCLACSPGWVSERTGGAYCRVCPTSTFAAGPTSCAPCPAGTLAAMPGSTQQQQCLDPAAVATVQDSWTPIDQVVAKVSAYYQAVSRRRSTQELDYGCGGKPPAPMDPAKPPQGLGLGTTYNFTLRALRNGPLSSCTVHLSNPYAPNTTIVLSTNATGFVSGSLSTPFGLAQLALSNCTEARTNRTGLNTTTLYAVLSPKPNVTAVLGPIAEMFGIEDIKDAGEYLRRYSSLAAALGVPIASFGSALEFATFDYEAATFNSTDAMTATKGALIYTNMLAVAGITNTWTSFLTPVAPDRLPNSTTNGTNNQGRRRLTGAYVTEYGIQRYLQEMYNFRQRQYMISRYNVLNSFFDYTMSRTIGSSSWSQLSSQSALNRVASAAYQSFKYYSYSGRRLLGLDATNADSYINAVAGSLSTSLGIQTSALQKLAEAVSSGDPVLLSEIVRILTVVNQAAAAQEIVAAAAGNLSGGSLSLTDFNAKYTGNALENLIYSQTVNFQLAATDQVREDGYNGGAAIGGAIGGFFGAAILTGIIVFVVRSRRQEAHVQPRASQAQAEPVPAAAPPAADAA</sequence>
<dbReference type="Proteomes" id="UP000075714">
    <property type="component" value="Unassembled WGS sequence"/>
</dbReference>
<dbReference type="GO" id="GO:0005794">
    <property type="term" value="C:Golgi apparatus"/>
    <property type="evidence" value="ECO:0007669"/>
    <property type="project" value="UniProtKB-ARBA"/>
</dbReference>
<feature type="domain" description="Glycosyltransferase 61 catalytic" evidence="6">
    <location>
        <begin position="73"/>
        <end position="250"/>
    </location>
</feature>
<dbReference type="OrthoDB" id="512913at2759"/>
<evidence type="ECO:0000256" key="3">
    <source>
        <dbReference type="ARBA" id="ARBA00023180"/>
    </source>
</evidence>
<keyword evidence="5" id="KW-0812">Transmembrane</keyword>
<accession>A0A150GEZ4</accession>
<gene>
    <name evidence="7" type="ORF">GPECTOR_28g803</name>
</gene>
<dbReference type="SUPFAM" id="SSF57184">
    <property type="entry name" value="Growth factor receptor domain"/>
    <property type="match status" value="1"/>
</dbReference>
<keyword evidence="3" id="KW-0325">Glycoprotein</keyword>
<evidence type="ECO:0000313" key="7">
    <source>
        <dbReference type="EMBL" id="KXZ48396.1"/>
    </source>
</evidence>
<proteinExistence type="predicted"/>
<feature type="compositionally biased region" description="Low complexity" evidence="4">
    <location>
        <begin position="889"/>
        <end position="908"/>
    </location>
</feature>
<keyword evidence="1" id="KW-0328">Glycosyltransferase</keyword>
<comment type="caution">
    <text evidence="7">The sequence shown here is derived from an EMBL/GenBank/DDBJ whole genome shotgun (WGS) entry which is preliminary data.</text>
</comment>
<evidence type="ECO:0000256" key="4">
    <source>
        <dbReference type="SAM" id="MobiDB-lite"/>
    </source>
</evidence>
<keyword evidence="2" id="KW-0808">Transferase</keyword>
<organism evidence="7 8">
    <name type="scientific">Gonium pectorale</name>
    <name type="common">Green alga</name>
    <dbReference type="NCBI Taxonomy" id="33097"/>
    <lineage>
        <taxon>Eukaryota</taxon>
        <taxon>Viridiplantae</taxon>
        <taxon>Chlorophyta</taxon>
        <taxon>core chlorophytes</taxon>
        <taxon>Chlorophyceae</taxon>
        <taxon>CS clade</taxon>
        <taxon>Chlamydomonadales</taxon>
        <taxon>Volvocaceae</taxon>
        <taxon>Gonium</taxon>
    </lineage>
</organism>
<protein>
    <recommendedName>
        <fullName evidence="6">Glycosyltransferase 61 catalytic domain-containing protein</fullName>
    </recommendedName>
</protein>
<keyword evidence="5" id="KW-1133">Transmembrane helix</keyword>
<reference evidence="8" key="1">
    <citation type="journal article" date="2016" name="Nat. Commun.">
        <title>The Gonium pectorale genome demonstrates co-option of cell cycle regulation during the evolution of multicellularity.</title>
        <authorList>
            <person name="Hanschen E.R."/>
            <person name="Marriage T.N."/>
            <person name="Ferris P.J."/>
            <person name="Hamaji T."/>
            <person name="Toyoda A."/>
            <person name="Fujiyama A."/>
            <person name="Neme R."/>
            <person name="Noguchi H."/>
            <person name="Minakuchi Y."/>
            <person name="Suzuki M."/>
            <person name="Kawai-Toyooka H."/>
            <person name="Smith D.R."/>
            <person name="Sparks H."/>
            <person name="Anderson J."/>
            <person name="Bakaric R."/>
            <person name="Luria V."/>
            <person name="Karger A."/>
            <person name="Kirschner M.W."/>
            <person name="Durand P.M."/>
            <person name="Michod R.E."/>
            <person name="Nozaki H."/>
            <person name="Olson B.J."/>
        </authorList>
    </citation>
    <scope>NUCLEOTIDE SEQUENCE [LARGE SCALE GENOMIC DNA]</scope>
    <source>
        <strain evidence="8">NIES-2863</strain>
    </source>
</reference>
<keyword evidence="8" id="KW-1185">Reference proteome</keyword>
<dbReference type="InterPro" id="IPR009030">
    <property type="entry name" value="Growth_fac_rcpt_cys_sf"/>
</dbReference>
<dbReference type="EMBL" id="LSYV01000029">
    <property type="protein sequence ID" value="KXZ48396.1"/>
    <property type="molecule type" value="Genomic_DNA"/>
</dbReference>
<evidence type="ECO:0000259" key="6">
    <source>
        <dbReference type="Pfam" id="PF04577"/>
    </source>
</evidence>
<evidence type="ECO:0000256" key="1">
    <source>
        <dbReference type="ARBA" id="ARBA00022676"/>
    </source>
</evidence>
<name>A0A150GEZ4_GONPE</name>
<dbReference type="GO" id="GO:0016763">
    <property type="term" value="F:pentosyltransferase activity"/>
    <property type="evidence" value="ECO:0007669"/>
    <property type="project" value="UniProtKB-ARBA"/>
</dbReference>
<dbReference type="PANTHER" id="PTHR20961">
    <property type="entry name" value="GLYCOSYLTRANSFERASE"/>
    <property type="match status" value="1"/>
</dbReference>
<dbReference type="Gene3D" id="2.10.50.10">
    <property type="entry name" value="Tumor Necrosis Factor Receptor, subunit A, domain 2"/>
    <property type="match status" value="1"/>
</dbReference>
<dbReference type="AlphaFoldDB" id="A0A150GEZ4"/>
<dbReference type="InterPro" id="IPR007657">
    <property type="entry name" value="Glycosyltransferase_61"/>
</dbReference>
<feature type="region of interest" description="Disordered" evidence="4">
    <location>
        <begin position="885"/>
        <end position="908"/>
    </location>
</feature>
<evidence type="ECO:0000256" key="2">
    <source>
        <dbReference type="ARBA" id="ARBA00022679"/>
    </source>
</evidence>
<evidence type="ECO:0000256" key="5">
    <source>
        <dbReference type="SAM" id="Phobius"/>
    </source>
</evidence>